<reference evidence="1" key="1">
    <citation type="journal article" date="2014" name="Int. J. Syst. Evol. Microbiol.">
        <title>Complete genome sequence of Corynebacterium casei LMG S-19264T (=DSM 44701T), isolated from a smear-ripened cheese.</title>
        <authorList>
            <consortium name="US DOE Joint Genome Institute (JGI-PGF)"/>
            <person name="Walter F."/>
            <person name="Albersmeier A."/>
            <person name="Kalinowski J."/>
            <person name="Ruckert C."/>
        </authorList>
    </citation>
    <scope>NUCLEOTIDE SEQUENCE</scope>
    <source>
        <strain evidence="1">VKM Ac-1020</strain>
    </source>
</reference>
<comment type="caution">
    <text evidence="1">The sequence shown here is derived from an EMBL/GenBank/DDBJ whole genome shotgun (WGS) entry which is preliminary data.</text>
</comment>
<keyword evidence="2" id="KW-1185">Reference proteome</keyword>
<dbReference type="EMBL" id="BSEJ01000003">
    <property type="protein sequence ID" value="GLJ60907.1"/>
    <property type="molecule type" value="Genomic_DNA"/>
</dbReference>
<gene>
    <name evidence="1" type="ORF">GCM10017576_10360</name>
</gene>
<dbReference type="Proteomes" id="UP001142462">
    <property type="component" value="Unassembled WGS sequence"/>
</dbReference>
<protein>
    <submittedName>
        <fullName evidence="1">Uncharacterized protein</fullName>
    </submittedName>
</protein>
<dbReference type="AlphaFoldDB" id="A0A9W6H271"/>
<accession>A0A9W6H271</accession>
<proteinExistence type="predicted"/>
<evidence type="ECO:0000313" key="1">
    <source>
        <dbReference type="EMBL" id="GLJ60907.1"/>
    </source>
</evidence>
<name>A0A9W6H271_9MICO</name>
<organism evidence="1 2">
    <name type="scientific">Microbacterium barkeri</name>
    <dbReference type="NCBI Taxonomy" id="33917"/>
    <lineage>
        <taxon>Bacteria</taxon>
        <taxon>Bacillati</taxon>
        <taxon>Actinomycetota</taxon>
        <taxon>Actinomycetes</taxon>
        <taxon>Micrococcales</taxon>
        <taxon>Microbacteriaceae</taxon>
        <taxon>Microbacterium</taxon>
    </lineage>
</organism>
<reference evidence="1" key="2">
    <citation type="submission" date="2023-01" db="EMBL/GenBank/DDBJ databases">
        <authorList>
            <person name="Sun Q."/>
            <person name="Evtushenko L."/>
        </authorList>
    </citation>
    <scope>NUCLEOTIDE SEQUENCE</scope>
    <source>
        <strain evidence="1">VKM Ac-1020</strain>
    </source>
</reference>
<evidence type="ECO:0000313" key="2">
    <source>
        <dbReference type="Proteomes" id="UP001142462"/>
    </source>
</evidence>
<sequence length="205" mass="22138">MRTSFSAPPPRGPDAPLVDEAEIDIWGARAVRHASWARELLGRLAAQRGEHLDRESLRYAVTAGPEELAVVWAAGHAVVYVAPDGSVWHADAEAVRREDYEDFARGERTPIERFGAPADEGDLPRSAIPGLAEDLAARAGLDVLPRRAGVLLAVGDMELEWLVAEEDGVLVAYRVERGSARELARSSDASVAVRAVESSLGLLRD</sequence>